<accession>A0A5J6N121</accession>
<dbReference type="AlphaFoldDB" id="A0A5J6N121"/>
<gene>
    <name evidence="4" type="ORF">FRZ61_36210</name>
</gene>
<feature type="repeat" description="TPR" evidence="3">
    <location>
        <begin position="172"/>
        <end position="205"/>
    </location>
</feature>
<dbReference type="EMBL" id="CP042582">
    <property type="protein sequence ID" value="QEX23682.1"/>
    <property type="molecule type" value="Genomic_DNA"/>
</dbReference>
<dbReference type="PROSITE" id="PS50005">
    <property type="entry name" value="TPR"/>
    <property type="match status" value="4"/>
</dbReference>
<dbReference type="InterPro" id="IPR011990">
    <property type="entry name" value="TPR-like_helical_dom_sf"/>
</dbReference>
<keyword evidence="5" id="KW-1185">Reference proteome</keyword>
<feature type="repeat" description="TPR" evidence="3">
    <location>
        <begin position="138"/>
        <end position="171"/>
    </location>
</feature>
<reference evidence="4 5" key="1">
    <citation type="submission" date="2019-08" db="EMBL/GenBank/DDBJ databases">
        <title>Hyperibacter terrae gen. nov., sp. nov. and Hyperibacter viscosus sp. nov., two new members in the family Rhodospirillaceae isolated from the rhizosphere of Hypericum perforatum.</title>
        <authorList>
            <person name="Noviana Z."/>
        </authorList>
    </citation>
    <scope>NUCLEOTIDE SEQUENCE [LARGE SCALE GENOMIC DNA]</scope>
    <source>
        <strain evidence="4 5">R5959</strain>
    </source>
</reference>
<dbReference type="SMART" id="SM00028">
    <property type="entry name" value="TPR"/>
    <property type="match status" value="7"/>
</dbReference>
<evidence type="ECO:0000256" key="1">
    <source>
        <dbReference type="ARBA" id="ARBA00022737"/>
    </source>
</evidence>
<dbReference type="PANTHER" id="PTHR44943:SF8">
    <property type="entry name" value="TPR REPEAT-CONTAINING PROTEIN MJ0263"/>
    <property type="match status" value="1"/>
</dbReference>
<dbReference type="Proteomes" id="UP000325797">
    <property type="component" value="Chromosome"/>
</dbReference>
<evidence type="ECO:0000256" key="3">
    <source>
        <dbReference type="PROSITE-ProRule" id="PRU00339"/>
    </source>
</evidence>
<evidence type="ECO:0000256" key="2">
    <source>
        <dbReference type="ARBA" id="ARBA00022803"/>
    </source>
</evidence>
<dbReference type="SUPFAM" id="SSF53756">
    <property type="entry name" value="UDP-Glycosyltransferase/glycogen phosphorylase"/>
    <property type="match status" value="1"/>
</dbReference>
<proteinExistence type="predicted"/>
<keyword evidence="2 3" id="KW-0802">TPR repeat</keyword>
<dbReference type="Pfam" id="PF14559">
    <property type="entry name" value="TPR_19"/>
    <property type="match status" value="2"/>
</dbReference>
<dbReference type="Gene3D" id="3.40.50.2000">
    <property type="entry name" value="Glycogen Phosphorylase B"/>
    <property type="match status" value="1"/>
</dbReference>
<dbReference type="InterPro" id="IPR019734">
    <property type="entry name" value="TPR_rpt"/>
</dbReference>
<feature type="repeat" description="TPR" evidence="3">
    <location>
        <begin position="70"/>
        <end position="103"/>
    </location>
</feature>
<dbReference type="KEGG" id="hadh:FRZ61_36210"/>
<dbReference type="PANTHER" id="PTHR44943">
    <property type="entry name" value="CELLULOSE SYNTHASE OPERON PROTEIN C"/>
    <property type="match status" value="1"/>
</dbReference>
<dbReference type="Gene3D" id="1.25.40.10">
    <property type="entry name" value="Tetratricopeptide repeat domain"/>
    <property type="match status" value="3"/>
</dbReference>
<evidence type="ECO:0000313" key="5">
    <source>
        <dbReference type="Proteomes" id="UP000325797"/>
    </source>
</evidence>
<evidence type="ECO:0000313" key="4">
    <source>
        <dbReference type="EMBL" id="QEX23682.1"/>
    </source>
</evidence>
<organism evidence="4 5">
    <name type="scientific">Hypericibacter adhaerens</name>
    <dbReference type="NCBI Taxonomy" id="2602016"/>
    <lineage>
        <taxon>Bacteria</taxon>
        <taxon>Pseudomonadati</taxon>
        <taxon>Pseudomonadota</taxon>
        <taxon>Alphaproteobacteria</taxon>
        <taxon>Rhodospirillales</taxon>
        <taxon>Dongiaceae</taxon>
        <taxon>Hypericibacter</taxon>
    </lineage>
</organism>
<dbReference type="SUPFAM" id="SSF48452">
    <property type="entry name" value="TPR-like"/>
    <property type="match status" value="1"/>
</dbReference>
<keyword evidence="1" id="KW-0677">Repeat</keyword>
<protein>
    <submittedName>
        <fullName evidence="4">Uncharacterized protein</fullName>
    </submittedName>
</protein>
<name>A0A5J6N121_9PROT</name>
<sequence>MTRSPLAVAFAQHKAGRLVEAERAYRRLLAAAPDNPDIAMLLGLLLDQRGVHAEAVQHLAKAAAAKPADSAAHYSLALALQHAGRGGEAASSYRRALALRPDYLAARVNLANLLGETGTGEDAEALLRQGLALHGAQPDLHYNLARLLQRAQRRDQAIEHYRAALALKPDLPGALNNLGLLLLENGAAEEAVRLFEQGAAANPSNVELRLNLGNALAQACRFDDAVAAYRQAQKLAPDNADAHHFESFTLLLLGRLAEGWAAYEWRLRAPDMVAKAALHPQPRWNGRRDLRGRLLVWNEQGIGDQIMFLSLLPELAGEMDLVAECDPRMIGLFRRSLPTVEFVVQPAEGAGPPSGPADIAAQIPSGSLMRHLRPDLASFAGRGGAYLKADPERVAALRRREGHDRPRVGLAWHTTAPGAGLRRRIALPALRPLLQAPGVRFVDLQYGDHAAEIAALGESGQRLEAPAADPWTDLDGLAAEIAALDLIITIDNSTAHLAGALGVPCWVLLPQPPEWRWLLERTDCLWWPSLRLFRQAVPGDWGPVIAEAGRLLAEGIAFNRPGQPLS</sequence>
<dbReference type="InterPro" id="IPR051685">
    <property type="entry name" value="Ycf3/AcsC/BcsC/TPR_MFPF"/>
</dbReference>
<feature type="repeat" description="TPR" evidence="3">
    <location>
        <begin position="206"/>
        <end position="239"/>
    </location>
</feature>
<dbReference type="RefSeq" id="WP_191909091.1">
    <property type="nucleotide sequence ID" value="NZ_CP042582.1"/>
</dbReference>
<dbReference type="Pfam" id="PF13432">
    <property type="entry name" value="TPR_16"/>
    <property type="match status" value="1"/>
</dbReference>